<feature type="compositionally biased region" description="Low complexity" evidence="1">
    <location>
        <begin position="206"/>
        <end position="240"/>
    </location>
</feature>
<evidence type="ECO:0000256" key="2">
    <source>
        <dbReference type="SAM" id="Phobius"/>
    </source>
</evidence>
<keyword evidence="2" id="KW-0472">Membrane</keyword>
<keyword evidence="2" id="KW-0812">Transmembrane</keyword>
<evidence type="ECO:0000256" key="1">
    <source>
        <dbReference type="SAM" id="MobiDB-lite"/>
    </source>
</evidence>
<evidence type="ECO:0000313" key="4">
    <source>
        <dbReference type="Proteomes" id="UP000799753"/>
    </source>
</evidence>
<keyword evidence="4" id="KW-1185">Reference proteome</keyword>
<feature type="region of interest" description="Disordered" evidence="1">
    <location>
        <begin position="204"/>
        <end position="240"/>
    </location>
</feature>
<gene>
    <name evidence="3" type="ORF">P280DRAFT_465689</name>
</gene>
<evidence type="ECO:0000313" key="3">
    <source>
        <dbReference type="EMBL" id="KAF2645949.1"/>
    </source>
</evidence>
<name>A0A6A6SDU6_9PLEO</name>
<organism evidence="3 4">
    <name type="scientific">Massarina eburnea CBS 473.64</name>
    <dbReference type="NCBI Taxonomy" id="1395130"/>
    <lineage>
        <taxon>Eukaryota</taxon>
        <taxon>Fungi</taxon>
        <taxon>Dikarya</taxon>
        <taxon>Ascomycota</taxon>
        <taxon>Pezizomycotina</taxon>
        <taxon>Dothideomycetes</taxon>
        <taxon>Pleosporomycetidae</taxon>
        <taxon>Pleosporales</taxon>
        <taxon>Massarineae</taxon>
        <taxon>Massarinaceae</taxon>
        <taxon>Massarina</taxon>
    </lineage>
</organism>
<dbReference type="AlphaFoldDB" id="A0A6A6SDU6"/>
<keyword evidence="2" id="KW-1133">Transmembrane helix</keyword>
<dbReference type="Proteomes" id="UP000799753">
    <property type="component" value="Unassembled WGS sequence"/>
</dbReference>
<sequence>MSYPTSVPPIPRVFITDESILSIYNRGPITTAFSPPASCLDTMTMYGRGTLYFGHFYGPFIDTACYPAGANTQKLTDATSWDTYYYSPAICPYGWTTATTFSAAYPGNNATTWIRLGPGTTAGVCCPSGHKYWGLGHLCTSRVTQNQLITYIVPTNNGVEILRPVSSSTQPSDSSIRGDGVPIWWQSSDMEVLRAAATMVPSSTGSITSSAQTSPTASIASSTSTPTPTEPSPTDSPSGISTGAKAGIGVGAAIAVAALAMGLYFFLMRKRRAIAAGAPVHEADAYSGYEADSGAPKEYAHLHEMSQPELQHPRYELAGAAAKAP</sequence>
<dbReference type="OrthoDB" id="4770059at2759"/>
<accession>A0A6A6SDU6</accession>
<proteinExistence type="predicted"/>
<feature type="transmembrane region" description="Helical" evidence="2">
    <location>
        <begin position="246"/>
        <end position="267"/>
    </location>
</feature>
<dbReference type="EMBL" id="MU006777">
    <property type="protein sequence ID" value="KAF2645949.1"/>
    <property type="molecule type" value="Genomic_DNA"/>
</dbReference>
<protein>
    <submittedName>
        <fullName evidence="3">Uncharacterized protein</fullName>
    </submittedName>
</protein>
<reference evidence="3" key="1">
    <citation type="journal article" date="2020" name="Stud. Mycol.">
        <title>101 Dothideomycetes genomes: a test case for predicting lifestyles and emergence of pathogens.</title>
        <authorList>
            <person name="Haridas S."/>
            <person name="Albert R."/>
            <person name="Binder M."/>
            <person name="Bloem J."/>
            <person name="Labutti K."/>
            <person name="Salamov A."/>
            <person name="Andreopoulos B."/>
            <person name="Baker S."/>
            <person name="Barry K."/>
            <person name="Bills G."/>
            <person name="Bluhm B."/>
            <person name="Cannon C."/>
            <person name="Castanera R."/>
            <person name="Culley D."/>
            <person name="Daum C."/>
            <person name="Ezra D."/>
            <person name="Gonzalez J."/>
            <person name="Henrissat B."/>
            <person name="Kuo A."/>
            <person name="Liang C."/>
            <person name="Lipzen A."/>
            <person name="Lutzoni F."/>
            <person name="Magnuson J."/>
            <person name="Mondo S."/>
            <person name="Nolan M."/>
            <person name="Ohm R."/>
            <person name="Pangilinan J."/>
            <person name="Park H.-J."/>
            <person name="Ramirez L."/>
            <person name="Alfaro M."/>
            <person name="Sun H."/>
            <person name="Tritt A."/>
            <person name="Yoshinaga Y."/>
            <person name="Zwiers L.-H."/>
            <person name="Turgeon B."/>
            <person name="Goodwin S."/>
            <person name="Spatafora J."/>
            <person name="Crous P."/>
            <person name="Grigoriev I."/>
        </authorList>
    </citation>
    <scope>NUCLEOTIDE SEQUENCE</scope>
    <source>
        <strain evidence="3">CBS 473.64</strain>
    </source>
</reference>